<comment type="caution">
    <text evidence="2">The sequence shown here is derived from an EMBL/GenBank/DDBJ whole genome shotgun (WGS) entry which is preliminary data.</text>
</comment>
<dbReference type="Proteomes" id="UP000324748">
    <property type="component" value="Unassembled WGS sequence"/>
</dbReference>
<keyword evidence="3" id="KW-1185">Reference proteome</keyword>
<dbReference type="AlphaFoldDB" id="A0A5B0LWG9"/>
<reference evidence="2 3" key="1">
    <citation type="submission" date="2019-05" db="EMBL/GenBank/DDBJ databases">
        <title>Emergence of the Ug99 lineage of the wheat stem rust pathogen through somatic hybridization.</title>
        <authorList>
            <person name="Li F."/>
            <person name="Upadhyaya N.M."/>
            <person name="Sperschneider J."/>
            <person name="Matny O."/>
            <person name="Nguyen-Phuc H."/>
            <person name="Mago R."/>
            <person name="Raley C."/>
            <person name="Miller M.E."/>
            <person name="Silverstein K.A.T."/>
            <person name="Henningsen E."/>
            <person name="Hirsch C.D."/>
            <person name="Visser B."/>
            <person name="Pretorius Z.A."/>
            <person name="Steffenson B.J."/>
            <person name="Schwessinger B."/>
            <person name="Dodds P.N."/>
            <person name="Figueroa M."/>
        </authorList>
    </citation>
    <scope>NUCLEOTIDE SEQUENCE [LARGE SCALE GENOMIC DNA]</scope>
    <source>
        <strain evidence="2">21-0</strain>
    </source>
</reference>
<gene>
    <name evidence="2" type="ORF">PGT21_002451</name>
</gene>
<protein>
    <submittedName>
        <fullName evidence="2">Uncharacterized protein</fullName>
    </submittedName>
</protein>
<dbReference type="EMBL" id="VSWC01000183">
    <property type="protein sequence ID" value="KAA1068805.1"/>
    <property type="molecule type" value="Genomic_DNA"/>
</dbReference>
<name>A0A5B0LWG9_PUCGR</name>
<evidence type="ECO:0000256" key="1">
    <source>
        <dbReference type="SAM" id="MobiDB-lite"/>
    </source>
</evidence>
<evidence type="ECO:0000313" key="3">
    <source>
        <dbReference type="Proteomes" id="UP000324748"/>
    </source>
</evidence>
<accession>A0A5B0LWG9</accession>
<sequence length="122" mass="12855">MPGQLVNRKIGHQGLASGLSKSTGTPVPRSRANVFSEQGFGNQKRRRLGIAVGNARRASRRTGGSGTADAECRQGAIVFEFPPGSLAVSTDPKAFTHCSRCVSLSNVARPRSPSNRQHLGTG</sequence>
<feature type="region of interest" description="Disordered" evidence="1">
    <location>
        <begin position="1"/>
        <end position="32"/>
    </location>
</feature>
<evidence type="ECO:0000313" key="2">
    <source>
        <dbReference type="EMBL" id="KAA1068805.1"/>
    </source>
</evidence>
<organism evidence="2 3">
    <name type="scientific">Puccinia graminis f. sp. tritici</name>
    <dbReference type="NCBI Taxonomy" id="56615"/>
    <lineage>
        <taxon>Eukaryota</taxon>
        <taxon>Fungi</taxon>
        <taxon>Dikarya</taxon>
        <taxon>Basidiomycota</taxon>
        <taxon>Pucciniomycotina</taxon>
        <taxon>Pucciniomycetes</taxon>
        <taxon>Pucciniales</taxon>
        <taxon>Pucciniaceae</taxon>
        <taxon>Puccinia</taxon>
    </lineage>
</organism>
<proteinExistence type="predicted"/>